<dbReference type="RefSeq" id="WP_212938435.1">
    <property type="nucleotide sequence ID" value="NZ_BORR01000003.1"/>
</dbReference>
<organism evidence="5 6">
    <name type="scientific">Paenibacillus antibioticophila</name>
    <dbReference type="NCBI Taxonomy" id="1274374"/>
    <lineage>
        <taxon>Bacteria</taxon>
        <taxon>Bacillati</taxon>
        <taxon>Bacillota</taxon>
        <taxon>Bacilli</taxon>
        <taxon>Bacillales</taxon>
        <taxon>Paenibacillaceae</taxon>
        <taxon>Paenibacillus</taxon>
    </lineage>
</organism>
<keyword evidence="4" id="KW-0460">Magnesium</keyword>
<dbReference type="SFLD" id="SFLDS00003">
    <property type="entry name" value="Haloacid_Dehalogenase"/>
    <property type="match status" value="1"/>
</dbReference>
<accession>A0A920CGG0</accession>
<dbReference type="GO" id="GO:0044281">
    <property type="term" value="P:small molecule metabolic process"/>
    <property type="evidence" value="ECO:0007669"/>
    <property type="project" value="UniProtKB-ARBA"/>
</dbReference>
<dbReference type="InterPro" id="IPR041492">
    <property type="entry name" value="HAD_2"/>
</dbReference>
<dbReference type="PANTHER" id="PTHR46470">
    <property type="entry name" value="N-ACYLNEURAMINATE-9-PHOSPHATASE"/>
    <property type="match status" value="1"/>
</dbReference>
<sequence>MIKGLLFDLDNTLMDRDWTFQEFSRQLVRELLSEQDQEKQEQIVAYMIESDADGYRPKDGFFLELIERLPWRVKPVLSEVQAYYNEHYMKHARVMTHALDTLNACREAGFKLGVITNGLSAVQHGKIDRLELRDYFDAIIVSGDHGMKKPDRQIYELALKRLGTAAKETLIIGDHPVNDIWGASRAGIRGIWLKRKHAWPETMTDATPLHAVNELDEVVAILKNLQTQA</sequence>
<dbReference type="SFLD" id="SFLDG01129">
    <property type="entry name" value="C1.5:_HAD__Beta-PGM__Phosphata"/>
    <property type="match status" value="1"/>
</dbReference>
<comment type="cofactor">
    <cofactor evidence="1">
        <name>Mg(2+)</name>
        <dbReference type="ChEBI" id="CHEBI:18420"/>
    </cofactor>
</comment>
<dbReference type="PRINTS" id="PR00413">
    <property type="entry name" value="HADHALOGNASE"/>
</dbReference>
<dbReference type="InterPro" id="IPR051400">
    <property type="entry name" value="HAD-like_hydrolase"/>
</dbReference>
<evidence type="ECO:0000256" key="2">
    <source>
        <dbReference type="ARBA" id="ARBA00022723"/>
    </source>
</evidence>
<dbReference type="SUPFAM" id="SSF56784">
    <property type="entry name" value="HAD-like"/>
    <property type="match status" value="1"/>
</dbReference>
<dbReference type="GO" id="GO:0046872">
    <property type="term" value="F:metal ion binding"/>
    <property type="evidence" value="ECO:0007669"/>
    <property type="project" value="UniProtKB-KW"/>
</dbReference>
<gene>
    <name evidence="5" type="ORF">J41TS12_09150</name>
</gene>
<dbReference type="EMBL" id="BORR01000003">
    <property type="protein sequence ID" value="GIO36054.1"/>
    <property type="molecule type" value="Genomic_DNA"/>
</dbReference>
<reference evidence="5 6" key="1">
    <citation type="submission" date="2021-03" db="EMBL/GenBank/DDBJ databases">
        <title>Antimicrobial resistance genes in bacteria isolated from Japanese honey, and their potential for conferring macrolide and lincosamide resistance in the American foulbrood pathogen Paenibacillus larvae.</title>
        <authorList>
            <person name="Okamoto M."/>
            <person name="Kumagai M."/>
            <person name="Kanamori H."/>
            <person name="Takamatsu D."/>
        </authorList>
    </citation>
    <scope>NUCLEOTIDE SEQUENCE [LARGE SCALE GENOMIC DNA]</scope>
    <source>
        <strain evidence="5 6">J41TS12</strain>
    </source>
</reference>
<dbReference type="Pfam" id="PF13419">
    <property type="entry name" value="HAD_2"/>
    <property type="match status" value="1"/>
</dbReference>
<keyword evidence="6" id="KW-1185">Reference proteome</keyword>
<dbReference type="Gene3D" id="1.10.150.520">
    <property type="match status" value="1"/>
</dbReference>
<evidence type="ECO:0000313" key="6">
    <source>
        <dbReference type="Proteomes" id="UP000681162"/>
    </source>
</evidence>
<evidence type="ECO:0000256" key="4">
    <source>
        <dbReference type="ARBA" id="ARBA00022842"/>
    </source>
</evidence>
<evidence type="ECO:0000256" key="1">
    <source>
        <dbReference type="ARBA" id="ARBA00001946"/>
    </source>
</evidence>
<dbReference type="NCBIfam" id="TIGR01549">
    <property type="entry name" value="HAD-SF-IA-v1"/>
    <property type="match status" value="1"/>
</dbReference>
<name>A0A920CGG0_9BACL</name>
<evidence type="ECO:0000256" key="3">
    <source>
        <dbReference type="ARBA" id="ARBA00022801"/>
    </source>
</evidence>
<evidence type="ECO:0000313" key="5">
    <source>
        <dbReference type="EMBL" id="GIO36054.1"/>
    </source>
</evidence>
<dbReference type="Gene3D" id="3.40.50.1000">
    <property type="entry name" value="HAD superfamily/HAD-like"/>
    <property type="match status" value="1"/>
</dbReference>
<dbReference type="InterPro" id="IPR036412">
    <property type="entry name" value="HAD-like_sf"/>
</dbReference>
<comment type="caution">
    <text evidence="5">The sequence shown here is derived from an EMBL/GenBank/DDBJ whole genome shotgun (WGS) entry which is preliminary data.</text>
</comment>
<dbReference type="GO" id="GO:0016791">
    <property type="term" value="F:phosphatase activity"/>
    <property type="evidence" value="ECO:0007669"/>
    <property type="project" value="TreeGrafter"/>
</dbReference>
<dbReference type="AlphaFoldDB" id="A0A920CGG0"/>
<dbReference type="NCBIfam" id="TIGR01509">
    <property type="entry name" value="HAD-SF-IA-v3"/>
    <property type="match status" value="1"/>
</dbReference>
<protein>
    <submittedName>
        <fullName evidence="5">Haloacid dehalogenase</fullName>
    </submittedName>
</protein>
<dbReference type="InterPro" id="IPR006439">
    <property type="entry name" value="HAD-SF_hydro_IA"/>
</dbReference>
<proteinExistence type="predicted"/>
<dbReference type="InterPro" id="IPR023214">
    <property type="entry name" value="HAD_sf"/>
</dbReference>
<dbReference type="Proteomes" id="UP000681162">
    <property type="component" value="Unassembled WGS sequence"/>
</dbReference>
<keyword evidence="3" id="KW-0378">Hydrolase</keyword>
<keyword evidence="2" id="KW-0479">Metal-binding</keyword>
<dbReference type="PANTHER" id="PTHR46470:SF2">
    <property type="entry name" value="GLYCERALDEHYDE 3-PHOSPHATE PHOSPHATASE"/>
    <property type="match status" value="1"/>
</dbReference>